<dbReference type="WBParaSite" id="HPBE_0000962001-mRNA-1">
    <property type="protein sequence ID" value="HPBE_0000962001-mRNA-1"/>
    <property type="gene ID" value="HPBE_0000962001"/>
</dbReference>
<dbReference type="InterPro" id="IPR027417">
    <property type="entry name" value="P-loop_NTPase"/>
</dbReference>
<dbReference type="EMBL" id="UZAH01026496">
    <property type="protein sequence ID" value="VDO81562.1"/>
    <property type="molecule type" value="Genomic_DNA"/>
</dbReference>
<reference evidence="1 2" key="1">
    <citation type="submission" date="2018-11" db="EMBL/GenBank/DDBJ databases">
        <authorList>
            <consortium name="Pathogen Informatics"/>
        </authorList>
    </citation>
    <scope>NUCLEOTIDE SEQUENCE [LARGE SCALE GENOMIC DNA]</scope>
</reference>
<gene>
    <name evidence="1" type="ORF">HPBE_LOCUS9621</name>
</gene>
<sequence>MSKPDHVQCYDAHTPLENVKRCLQDGHHVMILMRGVPGSGKSHLAKWVLLLLSKPELFCRVLCPSKMNKVPTGRPRVMEGVAVLDKNLERVRRSGVLSRAV</sequence>
<name>A0A183FPQ0_HELPZ</name>
<proteinExistence type="predicted"/>
<dbReference type="Gene3D" id="3.40.50.300">
    <property type="entry name" value="P-loop containing nucleotide triphosphate hydrolases"/>
    <property type="match status" value="1"/>
</dbReference>
<protein>
    <submittedName>
        <fullName evidence="3">ATPase_AAA_core domain-containing protein</fullName>
    </submittedName>
</protein>
<dbReference type="AlphaFoldDB" id="A0A183FPQ0"/>
<keyword evidence="2" id="KW-1185">Reference proteome</keyword>
<dbReference type="OrthoDB" id="3231855at2759"/>
<dbReference type="Proteomes" id="UP000050761">
    <property type="component" value="Unassembled WGS sequence"/>
</dbReference>
<evidence type="ECO:0000313" key="2">
    <source>
        <dbReference type="Proteomes" id="UP000050761"/>
    </source>
</evidence>
<organism evidence="2 3">
    <name type="scientific">Heligmosomoides polygyrus</name>
    <name type="common">Parasitic roundworm</name>
    <dbReference type="NCBI Taxonomy" id="6339"/>
    <lineage>
        <taxon>Eukaryota</taxon>
        <taxon>Metazoa</taxon>
        <taxon>Ecdysozoa</taxon>
        <taxon>Nematoda</taxon>
        <taxon>Chromadorea</taxon>
        <taxon>Rhabditida</taxon>
        <taxon>Rhabditina</taxon>
        <taxon>Rhabditomorpha</taxon>
        <taxon>Strongyloidea</taxon>
        <taxon>Heligmosomidae</taxon>
        <taxon>Heligmosomoides</taxon>
    </lineage>
</organism>
<accession>A0A3P8CBR4</accession>
<evidence type="ECO:0000313" key="1">
    <source>
        <dbReference type="EMBL" id="VDO81562.1"/>
    </source>
</evidence>
<accession>A0A183FPQ0</accession>
<dbReference type="SUPFAM" id="SSF52540">
    <property type="entry name" value="P-loop containing nucleoside triphosphate hydrolases"/>
    <property type="match status" value="1"/>
</dbReference>
<evidence type="ECO:0000313" key="3">
    <source>
        <dbReference type="WBParaSite" id="HPBE_0000962001-mRNA-1"/>
    </source>
</evidence>
<reference evidence="3" key="2">
    <citation type="submission" date="2019-09" db="UniProtKB">
        <authorList>
            <consortium name="WormBaseParasite"/>
        </authorList>
    </citation>
    <scope>IDENTIFICATION</scope>
</reference>